<evidence type="ECO:0000259" key="9">
    <source>
        <dbReference type="PROSITE" id="PS50850"/>
    </source>
</evidence>
<feature type="compositionally biased region" description="Basic and acidic residues" evidence="7">
    <location>
        <begin position="18"/>
        <end position="34"/>
    </location>
</feature>
<dbReference type="Gene3D" id="1.20.1250.20">
    <property type="entry name" value="MFS general substrate transporter like domains"/>
    <property type="match status" value="1"/>
</dbReference>
<feature type="transmembrane region" description="Helical" evidence="8">
    <location>
        <begin position="42"/>
        <end position="63"/>
    </location>
</feature>
<evidence type="ECO:0000256" key="5">
    <source>
        <dbReference type="ARBA" id="ARBA00023136"/>
    </source>
</evidence>
<dbReference type="Pfam" id="PF07690">
    <property type="entry name" value="MFS_1"/>
    <property type="match status" value="1"/>
</dbReference>
<evidence type="ECO:0000313" key="11">
    <source>
        <dbReference type="RefSeq" id="XP_026724869.1"/>
    </source>
</evidence>
<feature type="coiled-coil region" evidence="6">
    <location>
        <begin position="453"/>
        <end position="487"/>
    </location>
</feature>
<gene>
    <name evidence="11" type="primary">LOC113491874</name>
</gene>
<dbReference type="PANTHER" id="PTHR23504">
    <property type="entry name" value="MAJOR FACILITATOR SUPERFAMILY DOMAIN-CONTAINING PROTEIN 10"/>
    <property type="match status" value="1"/>
</dbReference>
<protein>
    <submittedName>
        <fullName evidence="11">Major facilitator superfamily domain-containing protein 10 isoform X2</fullName>
    </submittedName>
</protein>
<reference evidence="11" key="1">
    <citation type="submission" date="2025-08" db="UniProtKB">
        <authorList>
            <consortium name="RefSeq"/>
        </authorList>
    </citation>
    <scope>IDENTIFICATION</scope>
</reference>
<evidence type="ECO:0000256" key="3">
    <source>
        <dbReference type="ARBA" id="ARBA00022692"/>
    </source>
</evidence>
<proteinExistence type="predicted"/>
<organism evidence="10 11">
    <name type="scientific">Trichoplusia ni</name>
    <name type="common">Cabbage looper</name>
    <dbReference type="NCBI Taxonomy" id="7111"/>
    <lineage>
        <taxon>Eukaryota</taxon>
        <taxon>Metazoa</taxon>
        <taxon>Ecdysozoa</taxon>
        <taxon>Arthropoda</taxon>
        <taxon>Hexapoda</taxon>
        <taxon>Insecta</taxon>
        <taxon>Pterygota</taxon>
        <taxon>Neoptera</taxon>
        <taxon>Endopterygota</taxon>
        <taxon>Lepidoptera</taxon>
        <taxon>Glossata</taxon>
        <taxon>Ditrysia</taxon>
        <taxon>Noctuoidea</taxon>
        <taxon>Noctuidae</taxon>
        <taxon>Plusiinae</taxon>
        <taxon>Trichoplusia</taxon>
    </lineage>
</organism>
<feature type="transmembrane region" description="Helical" evidence="8">
    <location>
        <begin position="232"/>
        <end position="250"/>
    </location>
</feature>
<dbReference type="InParanoid" id="A0A7E5V9A0"/>
<feature type="transmembrane region" description="Helical" evidence="8">
    <location>
        <begin position="132"/>
        <end position="152"/>
    </location>
</feature>
<keyword evidence="4 8" id="KW-1133">Transmembrane helix</keyword>
<dbReference type="Proteomes" id="UP000322000">
    <property type="component" value="Chromosome 3"/>
</dbReference>
<evidence type="ECO:0000256" key="8">
    <source>
        <dbReference type="SAM" id="Phobius"/>
    </source>
</evidence>
<accession>A0A7E5V9A0</accession>
<feature type="transmembrane region" description="Helical" evidence="8">
    <location>
        <begin position="158"/>
        <end position="182"/>
    </location>
</feature>
<keyword evidence="6" id="KW-0175">Coiled coil</keyword>
<feature type="transmembrane region" description="Helical" evidence="8">
    <location>
        <begin position="194"/>
        <end position="212"/>
    </location>
</feature>
<evidence type="ECO:0000256" key="6">
    <source>
        <dbReference type="SAM" id="Coils"/>
    </source>
</evidence>
<keyword evidence="2" id="KW-0813">Transport</keyword>
<evidence type="ECO:0000256" key="7">
    <source>
        <dbReference type="SAM" id="MobiDB-lite"/>
    </source>
</evidence>
<comment type="subcellular location">
    <subcellularLocation>
        <location evidence="1">Membrane</location>
        <topology evidence="1">Multi-pass membrane protein</topology>
    </subcellularLocation>
</comment>
<feature type="transmembrane region" description="Helical" evidence="8">
    <location>
        <begin position="391"/>
        <end position="411"/>
    </location>
</feature>
<dbReference type="AlphaFoldDB" id="A0A7E5V9A0"/>
<dbReference type="FunCoup" id="A0A7E5V9A0">
    <property type="interactions" value="85"/>
</dbReference>
<dbReference type="PROSITE" id="PS50850">
    <property type="entry name" value="MFS"/>
    <property type="match status" value="1"/>
</dbReference>
<dbReference type="GeneID" id="113491874"/>
<sequence length="519" mass="56473">MDQRGNGGVRNRIGNGQDKVEAIKNDKNSVENKPRSSNSRTIGLIFVSLLLDLLAFTMILPLLPSLLDYYDREEGKGNSLYASLLRAVQSFQRFTGAPDRFASVLFGGALGSMYSFLQFLTSPIVGSLSDAYGRKPMLLICLVGITISHALWSCASTFSVFVLARFIGGLSKANVSLSMAIVTDASNEKTRARGMALVGLAFSIGFIVGPLAGAWFSKNSDMSSGAWGEKPAFYALSLSLANVLLVWLCIPETLPKEKRAPLSFTLSKSVDFVSPWHLLRFTPVKNLSKHQSKVLSRLGLIYFLYLFIYSGLEFTLTFLTHHTFQYTAMQQGKMFLVMGLIMAVLQGGAARRLEAKSAELAARGALVLTPASFLSVAFAALPRPPLFEPIYWLWIGLVLFALSTAFAVSCMTSMAGGQAPAAARGAVLGTLRSLGALARAAGPLLAAAASGKAGTAHKENIRLKNELERLEEENNMLRLKFEILLDMMTDKTVEAEQQAELQRAQSMGNLKQKGNKKKW</sequence>
<dbReference type="InterPro" id="IPR020846">
    <property type="entry name" value="MFS_dom"/>
</dbReference>
<keyword evidence="3 8" id="KW-0812">Transmembrane</keyword>
<dbReference type="InterPro" id="IPR036259">
    <property type="entry name" value="MFS_trans_sf"/>
</dbReference>
<dbReference type="SUPFAM" id="SSF103473">
    <property type="entry name" value="MFS general substrate transporter"/>
    <property type="match status" value="1"/>
</dbReference>
<feature type="transmembrane region" description="Helical" evidence="8">
    <location>
        <begin position="360"/>
        <end position="379"/>
    </location>
</feature>
<feature type="region of interest" description="Disordered" evidence="7">
    <location>
        <begin position="1"/>
        <end position="37"/>
    </location>
</feature>
<dbReference type="GO" id="GO:0031526">
    <property type="term" value="C:brush border membrane"/>
    <property type="evidence" value="ECO:0007669"/>
    <property type="project" value="TreeGrafter"/>
</dbReference>
<name>A0A7E5V9A0_TRINI</name>
<dbReference type="CTD" id="42500"/>
<evidence type="ECO:0000256" key="2">
    <source>
        <dbReference type="ARBA" id="ARBA00022448"/>
    </source>
</evidence>
<dbReference type="InterPro" id="IPR028118">
    <property type="entry name" value="Chibby_fam"/>
</dbReference>
<feature type="transmembrane region" description="Helical" evidence="8">
    <location>
        <begin position="294"/>
        <end position="312"/>
    </location>
</feature>
<dbReference type="GO" id="GO:0022857">
    <property type="term" value="F:transmembrane transporter activity"/>
    <property type="evidence" value="ECO:0007669"/>
    <property type="project" value="InterPro"/>
</dbReference>
<keyword evidence="10" id="KW-1185">Reference proteome</keyword>
<feature type="transmembrane region" description="Helical" evidence="8">
    <location>
        <begin position="332"/>
        <end position="348"/>
    </location>
</feature>
<feature type="domain" description="Major facilitator superfamily (MFS) profile" evidence="9">
    <location>
        <begin position="41"/>
        <end position="519"/>
    </location>
</feature>
<dbReference type="PANTHER" id="PTHR23504:SF31">
    <property type="entry name" value="MAJOR FACILITATOR SUPERFAMILY DOMAIN-CONTAINING PROTEIN 10"/>
    <property type="match status" value="1"/>
</dbReference>
<keyword evidence="5 8" id="KW-0472">Membrane</keyword>
<dbReference type="RefSeq" id="XP_026724869.1">
    <property type="nucleotide sequence ID" value="XM_026869068.1"/>
</dbReference>
<dbReference type="Pfam" id="PF14645">
    <property type="entry name" value="Chibby"/>
    <property type="match status" value="1"/>
</dbReference>
<feature type="transmembrane region" description="Helical" evidence="8">
    <location>
        <begin position="101"/>
        <end position="120"/>
    </location>
</feature>
<dbReference type="OrthoDB" id="196650at2759"/>
<evidence type="ECO:0000313" key="10">
    <source>
        <dbReference type="Proteomes" id="UP000322000"/>
    </source>
</evidence>
<evidence type="ECO:0000256" key="4">
    <source>
        <dbReference type="ARBA" id="ARBA00022989"/>
    </source>
</evidence>
<evidence type="ECO:0000256" key="1">
    <source>
        <dbReference type="ARBA" id="ARBA00004141"/>
    </source>
</evidence>
<dbReference type="InterPro" id="IPR011701">
    <property type="entry name" value="MFS"/>
</dbReference>